<name>A0A4V5TQN8_BACMY</name>
<organism evidence="1 2">
    <name type="scientific">Bacillus mycoides</name>
    <dbReference type="NCBI Taxonomy" id="1405"/>
    <lineage>
        <taxon>Bacteria</taxon>
        <taxon>Bacillati</taxon>
        <taxon>Bacillota</taxon>
        <taxon>Bacilli</taxon>
        <taxon>Bacillales</taxon>
        <taxon>Bacillaceae</taxon>
        <taxon>Bacillus</taxon>
        <taxon>Bacillus cereus group</taxon>
    </lineage>
</organism>
<reference evidence="1 2" key="1">
    <citation type="journal article" date="2019" name="Environ. Microbiol.">
        <title>An active ?-lactamase is a part of an orchestrated cell wall stress resistance network of Bacillus subtilis and related rhizosphere species.</title>
        <authorList>
            <person name="Bucher T."/>
            <person name="Keren-Paz A."/>
            <person name="Hausser J."/>
            <person name="Olender T."/>
            <person name="Cytryn E."/>
            <person name="Kolodkin-Gal I."/>
        </authorList>
    </citation>
    <scope>NUCLEOTIDE SEQUENCE [LARGE SCALE GENOMIC DNA]</scope>
    <source>
        <strain evidence="1 2">I186</strain>
    </source>
</reference>
<dbReference type="RefSeq" id="WP_137059452.1">
    <property type="nucleotide sequence ID" value="NZ_SZOD01001145.1"/>
</dbReference>
<proteinExistence type="predicted"/>
<protein>
    <submittedName>
        <fullName evidence="1">Uncharacterized protein</fullName>
    </submittedName>
</protein>
<comment type="caution">
    <text evidence="1">The sequence shown here is derived from an EMBL/GenBank/DDBJ whole genome shotgun (WGS) entry which is preliminary data.</text>
</comment>
<sequence length="140" mass="15549">MLKSTGTALFTGFSIVAAAFNPFENGGIALGCATSIDENGNIEEITTIDAASDVSKVPFHEAIDRVCNKVDAHSNVNKKDLLIANLSAVSEKGDRYEKEIYDDHDLMTKVPIELLFDREYLENYIYSTYEYEDQLNGGRN</sequence>
<dbReference type="EMBL" id="SZOD01001145">
    <property type="protein sequence ID" value="TKI79273.1"/>
    <property type="molecule type" value="Genomic_DNA"/>
</dbReference>
<gene>
    <name evidence="1" type="ORF">FC701_32225</name>
</gene>
<evidence type="ECO:0000313" key="2">
    <source>
        <dbReference type="Proteomes" id="UP000305524"/>
    </source>
</evidence>
<accession>A0A4V5TQN8</accession>
<dbReference type="AlphaFoldDB" id="A0A4V5TQN8"/>
<evidence type="ECO:0000313" key="1">
    <source>
        <dbReference type="EMBL" id="TKI79273.1"/>
    </source>
</evidence>
<dbReference type="Proteomes" id="UP000305524">
    <property type="component" value="Unassembled WGS sequence"/>
</dbReference>